<feature type="transmembrane region" description="Helical" evidence="7">
    <location>
        <begin position="12"/>
        <end position="30"/>
    </location>
</feature>
<dbReference type="GO" id="GO:0030134">
    <property type="term" value="C:COPII-coated ER to Golgi transport vesicle"/>
    <property type="evidence" value="ECO:0007669"/>
    <property type="project" value="TreeGrafter"/>
</dbReference>
<evidence type="ECO:0000256" key="5">
    <source>
        <dbReference type="ARBA" id="ARBA00023136"/>
    </source>
</evidence>
<dbReference type="Pfam" id="PF03388">
    <property type="entry name" value="Lectin_leg-like"/>
    <property type="match status" value="1"/>
</dbReference>
<keyword evidence="3" id="KW-0732">Signal</keyword>
<dbReference type="Proteomes" id="UP000038830">
    <property type="component" value="Unassembled WGS sequence"/>
</dbReference>
<dbReference type="EMBL" id="CDQK01000001">
    <property type="protein sequence ID" value="CEP20349.1"/>
    <property type="molecule type" value="Genomic_DNA"/>
</dbReference>
<accession>A0A0H5CAB4</accession>
<proteinExistence type="predicted"/>
<evidence type="ECO:0000259" key="8">
    <source>
        <dbReference type="PROSITE" id="PS51328"/>
    </source>
</evidence>
<evidence type="ECO:0000313" key="10">
    <source>
        <dbReference type="Proteomes" id="UP000038830"/>
    </source>
</evidence>
<evidence type="ECO:0000256" key="2">
    <source>
        <dbReference type="ARBA" id="ARBA00022692"/>
    </source>
</evidence>
<evidence type="ECO:0000313" key="9">
    <source>
        <dbReference type="EMBL" id="CEP20349.1"/>
    </source>
</evidence>
<dbReference type="InterPro" id="IPR005052">
    <property type="entry name" value="Lectin_leg"/>
</dbReference>
<dbReference type="InterPro" id="IPR051136">
    <property type="entry name" value="Intracellular_Lectin-GPT"/>
</dbReference>
<dbReference type="Gene3D" id="2.60.120.200">
    <property type="match status" value="1"/>
</dbReference>
<dbReference type="PANTHER" id="PTHR12223">
    <property type="entry name" value="VESICULAR MANNOSE-BINDING LECTIN"/>
    <property type="match status" value="1"/>
</dbReference>
<feature type="region of interest" description="Disordered" evidence="6">
    <location>
        <begin position="306"/>
        <end position="338"/>
    </location>
</feature>
<protein>
    <recommendedName>
        <fullName evidence="8">L-type lectin-like domain-containing protein</fullName>
    </recommendedName>
</protein>
<dbReference type="GO" id="GO:0006888">
    <property type="term" value="P:endoplasmic reticulum to Golgi vesicle-mediated transport"/>
    <property type="evidence" value="ECO:0007669"/>
    <property type="project" value="TreeGrafter"/>
</dbReference>
<dbReference type="InterPro" id="IPR013320">
    <property type="entry name" value="ConA-like_dom_sf"/>
</dbReference>
<dbReference type="GO" id="GO:0000139">
    <property type="term" value="C:Golgi membrane"/>
    <property type="evidence" value="ECO:0007669"/>
    <property type="project" value="TreeGrafter"/>
</dbReference>
<reference evidence="10" key="1">
    <citation type="journal article" date="2015" name="J. Biotechnol.">
        <title>The structure of the Cyberlindnera jadinii genome and its relation to Candida utilis analyzed by the occurrence of single nucleotide polymorphisms.</title>
        <authorList>
            <person name="Rupp O."/>
            <person name="Brinkrolf K."/>
            <person name="Buerth C."/>
            <person name="Kunigo M."/>
            <person name="Schneider J."/>
            <person name="Jaenicke S."/>
            <person name="Goesmann A."/>
            <person name="Puehler A."/>
            <person name="Jaeger K.-E."/>
            <person name="Ernst J.F."/>
        </authorList>
    </citation>
    <scope>NUCLEOTIDE SEQUENCE [LARGE SCALE GENOMIC DNA]</scope>
    <source>
        <strain evidence="10">ATCC 18201 / CBS 1600 / BCRC 20928 / JCM 3617 / NBRC 0987 / NRRL Y-1542</strain>
    </source>
</reference>
<organism evidence="9 10">
    <name type="scientific">Cyberlindnera jadinii (strain ATCC 18201 / CBS 1600 / BCRC 20928 / JCM 3617 / NBRC 0987 / NRRL Y-1542)</name>
    <name type="common">Torula yeast</name>
    <name type="synonym">Candida utilis</name>
    <dbReference type="NCBI Taxonomy" id="983966"/>
    <lineage>
        <taxon>Eukaryota</taxon>
        <taxon>Fungi</taxon>
        <taxon>Dikarya</taxon>
        <taxon>Ascomycota</taxon>
        <taxon>Saccharomycotina</taxon>
        <taxon>Saccharomycetes</taxon>
        <taxon>Phaffomycetales</taxon>
        <taxon>Phaffomycetaceae</taxon>
        <taxon>Cyberlindnera</taxon>
    </lineage>
</organism>
<dbReference type="PROSITE" id="PS51328">
    <property type="entry name" value="L_LECTIN_LIKE"/>
    <property type="match status" value="1"/>
</dbReference>
<dbReference type="AlphaFoldDB" id="A0A0H5CAB4"/>
<dbReference type="GO" id="GO:0005793">
    <property type="term" value="C:endoplasmic reticulum-Golgi intermediate compartment"/>
    <property type="evidence" value="ECO:0007669"/>
    <property type="project" value="TreeGrafter"/>
</dbReference>
<dbReference type="CDD" id="cd07308">
    <property type="entry name" value="lectin_leg-like"/>
    <property type="match status" value="1"/>
</dbReference>
<keyword evidence="4 7" id="KW-1133">Transmembrane helix</keyword>
<dbReference type="PANTHER" id="PTHR12223:SF45">
    <property type="entry name" value="RE50040P"/>
    <property type="match status" value="1"/>
</dbReference>
<dbReference type="GO" id="GO:0005537">
    <property type="term" value="F:D-mannose binding"/>
    <property type="evidence" value="ECO:0007669"/>
    <property type="project" value="TreeGrafter"/>
</dbReference>
<keyword evidence="5 7" id="KW-0472">Membrane</keyword>
<name>A0A0H5CAB4_CYBJN</name>
<evidence type="ECO:0000256" key="6">
    <source>
        <dbReference type="SAM" id="MobiDB-lite"/>
    </source>
</evidence>
<dbReference type="GO" id="GO:0005789">
    <property type="term" value="C:endoplasmic reticulum membrane"/>
    <property type="evidence" value="ECO:0007669"/>
    <property type="project" value="TreeGrafter"/>
</dbReference>
<evidence type="ECO:0000256" key="7">
    <source>
        <dbReference type="SAM" id="Phobius"/>
    </source>
</evidence>
<dbReference type="SUPFAM" id="SSF49899">
    <property type="entry name" value="Concanavalin A-like lectins/glucanases"/>
    <property type="match status" value="1"/>
</dbReference>
<evidence type="ECO:0000256" key="1">
    <source>
        <dbReference type="ARBA" id="ARBA00004479"/>
    </source>
</evidence>
<evidence type="ECO:0000256" key="3">
    <source>
        <dbReference type="ARBA" id="ARBA00022729"/>
    </source>
</evidence>
<gene>
    <name evidence="9" type="ORF">BN1211_0181</name>
</gene>
<feature type="transmembrane region" description="Helical" evidence="7">
    <location>
        <begin position="369"/>
        <end position="395"/>
    </location>
</feature>
<evidence type="ECO:0000256" key="4">
    <source>
        <dbReference type="ARBA" id="ARBA00022989"/>
    </source>
</evidence>
<sequence>MSAIGVVKRDRRVQVGVLLLAVYILYLIFYPSSKSGSWDVFSAEEINDLLSGSNSESDIEKLDLEDLALEKPYYDSSLGYDNNWKVYGDTVVDMDKYVRLTSELKDQSSLIFNKHSFSDLGFEVDFRFHIHGSVASNGLKGDGMALFLTDKPLKEGPVFGAEDKFNGLAVFFDTYRNAPKGKVFPFINVMNGDGATRYDKGNDGKANQLAGCTARAIYNPVNGYVDARLIHTTQDGYLSLDYRLDEEWINCFSIKDVHIPSVRFMGFGASTGDLTENVDLIEARVSQLLHHGKIVQSFEEFADDEAHESEEVSSNNEQTSRNNKRRPRKQRNESQRSRLRAKLRNKSNRLTRFKDNSGADEKPSFLRTLWWLIKTSFFMLCALIVLYIAFTVYRVKRRSYLNKKRHTGLLD</sequence>
<keyword evidence="2 7" id="KW-0812">Transmembrane</keyword>
<comment type="subcellular location">
    <subcellularLocation>
        <location evidence="1">Membrane</location>
        <topology evidence="1">Single-pass type I membrane protein</topology>
    </subcellularLocation>
</comment>
<feature type="domain" description="L-type lectin-like" evidence="8">
    <location>
        <begin position="61"/>
        <end position="288"/>
    </location>
</feature>